<dbReference type="Proteomes" id="UP000196386">
    <property type="component" value="Unassembled WGS sequence"/>
</dbReference>
<feature type="compositionally biased region" description="Low complexity" evidence="1">
    <location>
        <begin position="23"/>
        <end position="35"/>
    </location>
</feature>
<comment type="caution">
    <text evidence="2">The sequence shown here is derived from an EMBL/GenBank/DDBJ whole genome shotgun (WGS) entry which is preliminary data.</text>
</comment>
<evidence type="ECO:0000313" key="3">
    <source>
        <dbReference type="Proteomes" id="UP000196386"/>
    </source>
</evidence>
<evidence type="ECO:0000313" key="2">
    <source>
        <dbReference type="EMBL" id="OUP69819.1"/>
    </source>
</evidence>
<feature type="compositionally biased region" description="Basic and acidic residues" evidence="1">
    <location>
        <begin position="36"/>
        <end position="47"/>
    </location>
</feature>
<evidence type="ECO:0000256" key="1">
    <source>
        <dbReference type="SAM" id="MobiDB-lite"/>
    </source>
</evidence>
<reference evidence="3" key="1">
    <citation type="submission" date="2017-04" db="EMBL/GenBank/DDBJ databases">
        <title>Function of individual gut microbiota members based on whole genome sequencing of pure cultures obtained from chicken caecum.</title>
        <authorList>
            <person name="Medvecky M."/>
            <person name="Cejkova D."/>
            <person name="Polansky O."/>
            <person name="Karasova D."/>
            <person name="Kubasova T."/>
            <person name="Cizek A."/>
            <person name="Rychlik I."/>
        </authorList>
    </citation>
    <scope>NUCLEOTIDE SEQUENCE [LARGE SCALE GENOMIC DNA]</scope>
    <source>
        <strain evidence="3">An175</strain>
    </source>
</reference>
<organism evidence="2 3">
    <name type="scientific">Anaerotruncus colihominis</name>
    <dbReference type="NCBI Taxonomy" id="169435"/>
    <lineage>
        <taxon>Bacteria</taxon>
        <taxon>Bacillati</taxon>
        <taxon>Bacillota</taxon>
        <taxon>Clostridia</taxon>
        <taxon>Eubacteriales</taxon>
        <taxon>Oscillospiraceae</taxon>
        <taxon>Anaerotruncus</taxon>
    </lineage>
</organism>
<feature type="region of interest" description="Disordered" evidence="1">
    <location>
        <begin position="1"/>
        <end position="47"/>
    </location>
</feature>
<gene>
    <name evidence="2" type="ORF">B5F11_07490</name>
</gene>
<dbReference type="EMBL" id="NFKP01000007">
    <property type="protein sequence ID" value="OUP69819.1"/>
    <property type="molecule type" value="Genomic_DNA"/>
</dbReference>
<protein>
    <submittedName>
        <fullName evidence="2">Uncharacterized protein</fullName>
    </submittedName>
</protein>
<name>A0A1Y4MNS4_9FIRM</name>
<dbReference type="AlphaFoldDB" id="A0A1Y4MNS4"/>
<accession>A0A1Y4MNS4</accession>
<proteinExistence type="predicted"/>
<feature type="compositionally biased region" description="Basic residues" evidence="1">
    <location>
        <begin position="1"/>
        <end position="10"/>
    </location>
</feature>
<sequence>MRREKGHRRGLFAPGAYSAGKPRIAGRASEAAGGERPADRRTPAGERRLFPAKFVTDAVRLAGFCWWPGKEISRF</sequence>